<evidence type="ECO:0000313" key="2">
    <source>
        <dbReference type="EMBL" id="MBP2621557.1"/>
    </source>
</evidence>
<protein>
    <recommendedName>
        <fullName evidence="4">Signal peptide containing protein</fullName>
    </recommendedName>
</protein>
<keyword evidence="3" id="KW-1185">Reference proteome</keyword>
<dbReference type="RefSeq" id="WP_209551663.1">
    <property type="nucleotide sequence ID" value="NZ_QFAY01000020.1"/>
</dbReference>
<gene>
    <name evidence="2" type="ORF">DHL47_09565</name>
</gene>
<organism evidence="2 3">
    <name type="scientific">Streptococcus panodentis</name>
    <dbReference type="NCBI Taxonomy" id="1581472"/>
    <lineage>
        <taxon>Bacteria</taxon>
        <taxon>Bacillati</taxon>
        <taxon>Bacillota</taxon>
        <taxon>Bacilli</taxon>
        <taxon>Lactobacillales</taxon>
        <taxon>Streptococcaceae</taxon>
        <taxon>Streptococcus</taxon>
    </lineage>
</organism>
<reference evidence="2 3" key="1">
    <citation type="submission" date="2018-05" db="EMBL/GenBank/DDBJ databases">
        <title>Draft genome sequence of Streptococcus panodentis CCUG 70867T.</title>
        <authorList>
            <person name="Salva-Serra F."/>
            <person name="Mendez V."/>
            <person name="Jaen-Luchoro D."/>
            <person name="Gonzales-Siles L."/>
            <person name="Karlsson R."/>
            <person name="Engstrom-Jakobsson H."/>
            <person name="Busquets A."/>
            <person name="Gomila M."/>
            <person name="Pineiro-Iglesias B."/>
            <person name="Bennasar-Figueras A."/>
            <person name="Seeger M."/>
            <person name="Moore E."/>
        </authorList>
    </citation>
    <scope>NUCLEOTIDE SEQUENCE [LARGE SCALE GENOMIC DNA]</scope>
    <source>
        <strain evidence="2 3">CCUG 70867</strain>
    </source>
</reference>
<dbReference type="Proteomes" id="UP001519349">
    <property type="component" value="Unassembled WGS sequence"/>
</dbReference>
<keyword evidence="1" id="KW-0732">Signal</keyword>
<evidence type="ECO:0008006" key="4">
    <source>
        <dbReference type="Google" id="ProtNLM"/>
    </source>
</evidence>
<feature type="chain" id="PRO_5046623462" description="Signal peptide containing protein" evidence="1">
    <location>
        <begin position="27"/>
        <end position="135"/>
    </location>
</feature>
<accession>A0ABS5AY94</accession>
<comment type="caution">
    <text evidence="2">The sequence shown here is derived from an EMBL/GenBank/DDBJ whole genome shotgun (WGS) entry which is preliminary data.</text>
</comment>
<feature type="signal peptide" evidence="1">
    <location>
        <begin position="1"/>
        <end position="26"/>
    </location>
</feature>
<evidence type="ECO:0000313" key="3">
    <source>
        <dbReference type="Proteomes" id="UP001519349"/>
    </source>
</evidence>
<dbReference type="EMBL" id="QFAY01000020">
    <property type="protein sequence ID" value="MBP2621557.1"/>
    <property type="molecule type" value="Genomic_DNA"/>
</dbReference>
<proteinExistence type="predicted"/>
<name>A0ABS5AY94_9STRE</name>
<sequence length="135" mass="14410">MKKLITLIFLAGLAASLAIGSTVILANDDTRESNKNAVALADDSKNDAAAQAPTLEIMTEKAKEDPTLLETLDRFSDHDQVIAYPENLGGGFSVKAPDSQPLVGEILDNDGDTVIYRDDQPVTIAQVKAAIQNDQ</sequence>
<evidence type="ECO:0000256" key="1">
    <source>
        <dbReference type="SAM" id="SignalP"/>
    </source>
</evidence>